<keyword evidence="1" id="KW-1133">Transmembrane helix</keyword>
<reference evidence="3" key="1">
    <citation type="submission" date="2016-10" db="EMBL/GenBank/DDBJ databases">
        <authorList>
            <person name="Varghese N."/>
            <person name="Submissions S."/>
        </authorList>
    </citation>
    <scope>NUCLEOTIDE SEQUENCE [LARGE SCALE GENOMIC DNA]</scope>
    <source>
        <strain evidence="3">IBRC-M 10655</strain>
    </source>
</reference>
<dbReference type="EMBL" id="FNJB01000001">
    <property type="protein sequence ID" value="SDN96069.1"/>
    <property type="molecule type" value="Genomic_DNA"/>
</dbReference>
<name>A0A1H0FNK9_9PSEU</name>
<evidence type="ECO:0000256" key="1">
    <source>
        <dbReference type="SAM" id="Phobius"/>
    </source>
</evidence>
<feature type="transmembrane region" description="Helical" evidence="1">
    <location>
        <begin position="12"/>
        <end position="33"/>
    </location>
</feature>
<keyword evidence="1" id="KW-0812">Transmembrane</keyword>
<organism evidence="2 3">
    <name type="scientific">Actinokineospora alba</name>
    <dbReference type="NCBI Taxonomy" id="504798"/>
    <lineage>
        <taxon>Bacteria</taxon>
        <taxon>Bacillati</taxon>
        <taxon>Actinomycetota</taxon>
        <taxon>Actinomycetes</taxon>
        <taxon>Pseudonocardiales</taxon>
        <taxon>Pseudonocardiaceae</taxon>
        <taxon>Actinokineospora</taxon>
    </lineage>
</organism>
<dbReference type="RefSeq" id="WP_133794774.1">
    <property type="nucleotide sequence ID" value="NZ_FNDV01000003.1"/>
</dbReference>
<proteinExistence type="predicted"/>
<accession>A0A1H0FNK9</accession>
<keyword evidence="1" id="KW-0472">Membrane</keyword>
<sequence length="135" mass="14517">MNLTWRDATSSLLVAAILVPYAWFVGGGGALLVRDARGVAAIGLVFGVAACVVGARVNGERMHALPQALALAAAVFGVLTLVIDTAWSLTFFIAAAVMLWAFTIVRHALAYEGRRHTDWPRTHEITRPGHTLERP</sequence>
<keyword evidence="3" id="KW-1185">Reference proteome</keyword>
<dbReference type="STRING" id="504798.SAMN05421871_103431"/>
<protein>
    <submittedName>
        <fullName evidence="2">Uncharacterized protein</fullName>
    </submittedName>
</protein>
<feature type="transmembrane region" description="Helical" evidence="1">
    <location>
        <begin position="64"/>
        <end position="83"/>
    </location>
</feature>
<evidence type="ECO:0000313" key="3">
    <source>
        <dbReference type="Proteomes" id="UP000199651"/>
    </source>
</evidence>
<dbReference type="AlphaFoldDB" id="A0A1H0FNK9"/>
<dbReference type="Proteomes" id="UP000199651">
    <property type="component" value="Unassembled WGS sequence"/>
</dbReference>
<feature type="transmembrane region" description="Helical" evidence="1">
    <location>
        <begin position="89"/>
        <end position="109"/>
    </location>
</feature>
<feature type="transmembrane region" description="Helical" evidence="1">
    <location>
        <begin position="39"/>
        <end position="57"/>
    </location>
</feature>
<gene>
    <name evidence="2" type="ORF">SAMN05192558_101440</name>
</gene>
<evidence type="ECO:0000313" key="2">
    <source>
        <dbReference type="EMBL" id="SDN96069.1"/>
    </source>
</evidence>